<feature type="transmembrane region" description="Helical" evidence="1">
    <location>
        <begin position="6"/>
        <end position="26"/>
    </location>
</feature>
<comment type="caution">
    <text evidence="2">The sequence shown here is derived from an EMBL/GenBank/DDBJ whole genome shotgun (WGS) entry which is preliminary data.</text>
</comment>
<keyword evidence="1" id="KW-0472">Membrane</keyword>
<reference evidence="2" key="1">
    <citation type="submission" date="2019-08" db="EMBL/GenBank/DDBJ databases">
        <authorList>
            <person name="Kucharzyk K."/>
            <person name="Murdoch R.W."/>
            <person name="Higgins S."/>
            <person name="Loffler F."/>
        </authorList>
    </citation>
    <scope>NUCLEOTIDE SEQUENCE</scope>
</reference>
<organism evidence="2">
    <name type="scientific">bioreactor metagenome</name>
    <dbReference type="NCBI Taxonomy" id="1076179"/>
    <lineage>
        <taxon>unclassified sequences</taxon>
        <taxon>metagenomes</taxon>
        <taxon>ecological metagenomes</taxon>
    </lineage>
</organism>
<name>A0A645BRN0_9ZZZZ</name>
<proteinExistence type="predicted"/>
<accession>A0A645BRN0</accession>
<dbReference type="EMBL" id="VSSQ01021869">
    <property type="protein sequence ID" value="MPM67748.1"/>
    <property type="molecule type" value="Genomic_DNA"/>
</dbReference>
<keyword evidence="1" id="KW-1133">Transmembrane helix</keyword>
<evidence type="ECO:0000313" key="2">
    <source>
        <dbReference type="EMBL" id="MPM67748.1"/>
    </source>
</evidence>
<keyword evidence="1" id="KW-0812">Transmembrane</keyword>
<sequence>MHDEYPVRFIVFFDVLAQLAVSCRLLGIIGRHRQQTGILVDHDDRFVLKQDLET</sequence>
<protein>
    <submittedName>
        <fullName evidence="2">Uncharacterized protein</fullName>
    </submittedName>
</protein>
<gene>
    <name evidence="2" type="ORF">SDC9_114672</name>
</gene>
<evidence type="ECO:0000256" key="1">
    <source>
        <dbReference type="SAM" id="Phobius"/>
    </source>
</evidence>
<dbReference type="AlphaFoldDB" id="A0A645BRN0"/>